<organism evidence="1 2">
    <name type="scientific">Chromobacterium alticapitis</name>
    <dbReference type="NCBI Taxonomy" id="2073169"/>
    <lineage>
        <taxon>Bacteria</taxon>
        <taxon>Pseudomonadati</taxon>
        <taxon>Pseudomonadota</taxon>
        <taxon>Betaproteobacteria</taxon>
        <taxon>Neisseriales</taxon>
        <taxon>Chromobacteriaceae</taxon>
        <taxon>Chromobacterium</taxon>
    </lineage>
</organism>
<dbReference type="Proteomes" id="UP000237082">
    <property type="component" value="Unassembled WGS sequence"/>
</dbReference>
<dbReference type="AlphaFoldDB" id="A0A2S5DEB3"/>
<feature type="non-terminal residue" evidence="1">
    <location>
        <position position="74"/>
    </location>
</feature>
<sequence length="74" mass="8108">GHGRQVAQWARVLPAAGRVDAEAWPGCQTLGVIDSLRQVGDKPGQWERRCYISSRKLSAEALAQAARAHWGIEN</sequence>
<gene>
    <name evidence="1" type="ORF">C2I19_14195</name>
</gene>
<name>A0A2S5DEB3_9NEIS</name>
<feature type="non-terminal residue" evidence="1">
    <location>
        <position position="1"/>
    </location>
</feature>
<evidence type="ECO:0000313" key="1">
    <source>
        <dbReference type="EMBL" id="POZ61328.1"/>
    </source>
</evidence>
<comment type="caution">
    <text evidence="1">The sequence shown here is derived from an EMBL/GenBank/DDBJ whole genome shotgun (WGS) entry which is preliminary data.</text>
</comment>
<dbReference type="EMBL" id="PQWB01000061">
    <property type="protein sequence ID" value="POZ61328.1"/>
    <property type="molecule type" value="Genomic_DNA"/>
</dbReference>
<keyword evidence="2" id="KW-1185">Reference proteome</keyword>
<reference evidence="2" key="1">
    <citation type="submission" date="2018-02" db="EMBL/GenBank/DDBJ databases">
        <authorList>
            <person name="O'Hara-Hanley K."/>
            <person name="Soby S."/>
        </authorList>
    </citation>
    <scope>NUCLEOTIDE SEQUENCE [LARGE SCALE GENOMIC DNA]</scope>
    <source>
        <strain evidence="2">MWU14-2602</strain>
    </source>
</reference>
<proteinExistence type="predicted"/>
<evidence type="ECO:0000313" key="2">
    <source>
        <dbReference type="Proteomes" id="UP000237082"/>
    </source>
</evidence>
<accession>A0A2S5DEB3</accession>
<protein>
    <submittedName>
        <fullName evidence="1">ISAs1 family transposase</fullName>
    </submittedName>
</protein>